<feature type="compositionally biased region" description="Polar residues" evidence="2">
    <location>
        <begin position="223"/>
        <end position="236"/>
    </location>
</feature>
<dbReference type="GeneID" id="19460670"/>
<feature type="compositionally biased region" description="Basic and acidic residues" evidence="2">
    <location>
        <begin position="237"/>
        <end position="246"/>
    </location>
</feature>
<protein>
    <submittedName>
        <fullName evidence="3">Uncharacterized protein</fullName>
    </submittedName>
</protein>
<dbReference type="OrthoDB" id="10278886at2759"/>
<feature type="region of interest" description="Disordered" evidence="2">
    <location>
        <begin position="208"/>
        <end position="246"/>
    </location>
</feature>
<name>S3CIQ6_GLAL2</name>
<proteinExistence type="predicted"/>
<dbReference type="HOGENOM" id="CLU_432796_0_0_1"/>
<accession>S3CIQ6</accession>
<dbReference type="KEGG" id="glz:GLAREA_01612"/>
<dbReference type="RefSeq" id="XP_008087019.1">
    <property type="nucleotide sequence ID" value="XM_008088828.1"/>
</dbReference>
<feature type="region of interest" description="Disordered" evidence="2">
    <location>
        <begin position="450"/>
        <end position="483"/>
    </location>
</feature>
<evidence type="ECO:0000313" key="4">
    <source>
        <dbReference type="Proteomes" id="UP000016922"/>
    </source>
</evidence>
<feature type="coiled-coil region" evidence="1">
    <location>
        <begin position="307"/>
        <end position="369"/>
    </location>
</feature>
<evidence type="ECO:0000256" key="2">
    <source>
        <dbReference type="SAM" id="MobiDB-lite"/>
    </source>
</evidence>
<sequence length="632" mass="70133">MPPETSKGSPPRVVSDLCGSDIEMLERVSGSPNIQYKTRANKRNRVISIKKEAIDEHAEGETVDNYNDSEIEMGPINKKAKTAQIPEDAMAIGVAAAEPKAVVYAFLSKAEHPALLFRIDNARVRRKSQTEFATGKMSFDQIKFDEAFHKGSEGDTKNYIRKKLMKLRGTTAESTHRSTPGPRVTLGEEYLSEVSNGLMSKNIQETGTKNKMSLPDPLIGPSATGNGQTKNGNLNSRVKDTQKAPEDVTSITKLPDEKILNVASPDLSTLSVPTCGSSEDNLKRFTDYSDTIQKYLDGLHSVFKHSLEKKDEVIHELRSELEKAKSAEAKDKKRIKSMTFDIARFTVNTKDLRAKVEKLSTELTEAKAMTRDYNTKSRVAFEFDKAEKNKQEKDIDIEHRVQDSQEGAHSNGPTELEGRVEEAACAKPSARVDNKFRPDKTLVVTPGQLSSATTFSKAEKSTTASVSKGETPSVTETEKSQTKPAFQMTDNTEVKVHQFTERGNIKSLNLLKGGSVSNTNSATPLVDLAQYVKISDNEPNGGMLKESRPRRVTYGNRSFDEINILYPLKDVTMTGKANGSVLVGRKVYQRYTHNGETKLLFSAGHFDSVVDRDGRRYLKNVALKEHKPEFDL</sequence>
<dbReference type="AlphaFoldDB" id="S3CIQ6"/>
<keyword evidence="1" id="KW-0175">Coiled coil</keyword>
<evidence type="ECO:0000256" key="1">
    <source>
        <dbReference type="SAM" id="Coils"/>
    </source>
</evidence>
<feature type="region of interest" description="Disordered" evidence="2">
    <location>
        <begin position="390"/>
        <end position="419"/>
    </location>
</feature>
<organism evidence="3 4">
    <name type="scientific">Glarea lozoyensis (strain ATCC 20868 / MF5171)</name>
    <dbReference type="NCBI Taxonomy" id="1116229"/>
    <lineage>
        <taxon>Eukaryota</taxon>
        <taxon>Fungi</taxon>
        <taxon>Dikarya</taxon>
        <taxon>Ascomycota</taxon>
        <taxon>Pezizomycotina</taxon>
        <taxon>Leotiomycetes</taxon>
        <taxon>Helotiales</taxon>
        <taxon>Helotiaceae</taxon>
        <taxon>Glarea</taxon>
    </lineage>
</organism>
<feature type="compositionally biased region" description="Polar residues" evidence="2">
    <location>
        <begin position="404"/>
        <end position="413"/>
    </location>
</feature>
<feature type="compositionally biased region" description="Basic and acidic residues" evidence="2">
    <location>
        <begin position="390"/>
        <end position="403"/>
    </location>
</feature>
<evidence type="ECO:0000313" key="3">
    <source>
        <dbReference type="EMBL" id="EPE25700.1"/>
    </source>
</evidence>
<dbReference type="EMBL" id="KE145371">
    <property type="protein sequence ID" value="EPE25700.1"/>
    <property type="molecule type" value="Genomic_DNA"/>
</dbReference>
<keyword evidence="4" id="KW-1185">Reference proteome</keyword>
<gene>
    <name evidence="3" type="ORF">GLAREA_01612</name>
</gene>
<dbReference type="Proteomes" id="UP000016922">
    <property type="component" value="Unassembled WGS sequence"/>
</dbReference>
<reference evidence="3 4" key="1">
    <citation type="journal article" date="2013" name="BMC Genomics">
        <title>Genomics-driven discovery of the pneumocandin biosynthetic gene cluster in the fungus Glarea lozoyensis.</title>
        <authorList>
            <person name="Chen L."/>
            <person name="Yue Q."/>
            <person name="Zhang X."/>
            <person name="Xiang M."/>
            <person name="Wang C."/>
            <person name="Li S."/>
            <person name="Che Y."/>
            <person name="Ortiz-Lopez F.J."/>
            <person name="Bills G.F."/>
            <person name="Liu X."/>
            <person name="An Z."/>
        </authorList>
    </citation>
    <scope>NUCLEOTIDE SEQUENCE [LARGE SCALE GENOMIC DNA]</scope>
    <source>
        <strain evidence="4">ATCC 20868 / MF5171</strain>
    </source>
</reference>
<feature type="compositionally biased region" description="Polar residues" evidence="2">
    <location>
        <begin position="450"/>
        <end position="475"/>
    </location>
</feature>